<feature type="region of interest" description="Disordered" evidence="1">
    <location>
        <begin position="318"/>
        <end position="392"/>
    </location>
</feature>
<organism evidence="3 4">
    <name type="scientific">Rosa chinensis</name>
    <name type="common">China rose</name>
    <dbReference type="NCBI Taxonomy" id="74649"/>
    <lineage>
        <taxon>Eukaryota</taxon>
        <taxon>Viridiplantae</taxon>
        <taxon>Streptophyta</taxon>
        <taxon>Embryophyta</taxon>
        <taxon>Tracheophyta</taxon>
        <taxon>Spermatophyta</taxon>
        <taxon>Magnoliopsida</taxon>
        <taxon>eudicotyledons</taxon>
        <taxon>Gunneridae</taxon>
        <taxon>Pentapetalae</taxon>
        <taxon>rosids</taxon>
        <taxon>fabids</taxon>
        <taxon>Rosales</taxon>
        <taxon>Rosaceae</taxon>
        <taxon>Rosoideae</taxon>
        <taxon>Rosoideae incertae sedis</taxon>
        <taxon>Rosa</taxon>
    </lineage>
</organism>
<name>A0A2P6PYF4_ROSCH</name>
<reference evidence="3 4" key="1">
    <citation type="journal article" date="2018" name="Nat. Genet.">
        <title>The Rosa genome provides new insights in the design of modern roses.</title>
        <authorList>
            <person name="Bendahmane M."/>
        </authorList>
    </citation>
    <scope>NUCLEOTIDE SEQUENCE [LARGE SCALE GENOMIC DNA]</scope>
    <source>
        <strain evidence="4">cv. Old Blush</strain>
    </source>
</reference>
<accession>A0A2P6PYF4</accession>
<dbReference type="PANTHER" id="PTHR47481:SF22">
    <property type="entry name" value="RETROTRANSPOSON GAG DOMAIN-CONTAINING PROTEIN"/>
    <property type="match status" value="1"/>
</dbReference>
<feature type="compositionally biased region" description="Low complexity" evidence="1">
    <location>
        <begin position="369"/>
        <end position="392"/>
    </location>
</feature>
<dbReference type="EMBL" id="PDCK01000044">
    <property type="protein sequence ID" value="PRQ26936.1"/>
    <property type="molecule type" value="Genomic_DNA"/>
</dbReference>
<evidence type="ECO:0000256" key="2">
    <source>
        <dbReference type="SAM" id="Phobius"/>
    </source>
</evidence>
<dbReference type="Gramene" id="PRQ26936">
    <property type="protein sequence ID" value="PRQ26936"/>
    <property type="gene ID" value="RchiOBHm_Chr6g0299971"/>
</dbReference>
<dbReference type="AlphaFoldDB" id="A0A2P6PYF4"/>
<protein>
    <recommendedName>
        <fullName evidence="5">RNA-directed DNA polymerase</fullName>
    </recommendedName>
</protein>
<proteinExistence type="predicted"/>
<dbReference type="Pfam" id="PF14223">
    <property type="entry name" value="Retrotran_gag_2"/>
    <property type="match status" value="1"/>
</dbReference>
<keyword evidence="2" id="KW-0812">Transmembrane</keyword>
<evidence type="ECO:0000256" key="1">
    <source>
        <dbReference type="SAM" id="MobiDB-lite"/>
    </source>
</evidence>
<keyword evidence="2" id="KW-1133">Transmembrane helix</keyword>
<evidence type="ECO:0000313" key="4">
    <source>
        <dbReference type="Proteomes" id="UP000238479"/>
    </source>
</evidence>
<gene>
    <name evidence="3" type="ORF">RchiOBHm_Chr6g0299971</name>
</gene>
<dbReference type="PANTHER" id="PTHR47481">
    <property type="match status" value="1"/>
</dbReference>
<feature type="compositionally biased region" description="Polar residues" evidence="1">
    <location>
        <begin position="342"/>
        <end position="352"/>
    </location>
</feature>
<feature type="compositionally biased region" description="Polar residues" evidence="1">
    <location>
        <begin position="318"/>
        <end position="330"/>
    </location>
</feature>
<evidence type="ECO:0008006" key="5">
    <source>
        <dbReference type="Google" id="ProtNLM"/>
    </source>
</evidence>
<keyword evidence="4" id="KW-1185">Reference proteome</keyword>
<comment type="caution">
    <text evidence="3">The sequence shown here is derived from an EMBL/GenBank/DDBJ whole genome shotgun (WGS) entry which is preliminary data.</text>
</comment>
<feature type="transmembrane region" description="Helical" evidence="2">
    <location>
        <begin position="88"/>
        <end position="109"/>
    </location>
</feature>
<keyword evidence="2" id="KW-0472">Membrane</keyword>
<sequence length="506" mass="55447">MDKKKYDPMDLHKTMAFGTGKGACAGSLQALLILNSMHRYWYVGTGVLLRVNTLKSARFIYQVFSSDCNATCHKSGGSVSKGSFDLGLFLLLASCFRFILICAFLMVMLQSLLEGNDLFGFLDGTNVCPPQFVFTEKDGVTTTLTPAFRDWKKTDRALISLIIATLSPEAMEYVVGCKSSHEAWDKLHMRYSTVSMSSVMQLKTSFQTLQKGSDTIERFLLRISKARDELLSLGVKVPEEDMVVVALNGLPVAYDMIMTVLKARETRITPQDLLNQLLGAERDIENRSLSLTSLTAMVANTSLAANSGSNFLINNAGASSSTQNSQSYNGNVGFADNGGHGQSSNGHDTNQINNGNANGYHGNGNGQTYNANRNSYSGNGNGNSRSNYNYNHNNGNGNGYNKIWNNNGGGRYTWNNNNGGGSNWVNFSNNDGDRDNNGTRNQGASPECQICKKRGFIFFTLSDGIFDFCNFSILLMDSTSSFLIKFEWKLSPGEEANVDTTTFTTH</sequence>
<dbReference type="Proteomes" id="UP000238479">
    <property type="component" value="Chromosome 6"/>
</dbReference>
<evidence type="ECO:0000313" key="3">
    <source>
        <dbReference type="EMBL" id="PRQ26936.1"/>
    </source>
</evidence>